<dbReference type="GO" id="GO:0016020">
    <property type="term" value="C:membrane"/>
    <property type="evidence" value="ECO:0007669"/>
    <property type="project" value="UniProtKB-SubCell"/>
</dbReference>
<dbReference type="PANTHER" id="PTHR43867">
    <property type="entry name" value="CELLULOSE SYNTHASE CATALYTIC SUBUNIT A [UDP-FORMING]"/>
    <property type="match status" value="1"/>
</dbReference>
<dbReference type="GO" id="GO:0016757">
    <property type="term" value="F:glycosyltransferase activity"/>
    <property type="evidence" value="ECO:0007669"/>
    <property type="project" value="UniProtKB-KW"/>
</dbReference>
<evidence type="ECO:0000256" key="8">
    <source>
        <dbReference type="SAM" id="Phobius"/>
    </source>
</evidence>
<feature type="transmembrane region" description="Helical" evidence="8">
    <location>
        <begin position="603"/>
        <end position="625"/>
    </location>
</feature>
<keyword evidence="4 8" id="KW-0812">Transmembrane</keyword>
<keyword evidence="5 8" id="KW-1133">Transmembrane helix</keyword>
<evidence type="ECO:0000256" key="5">
    <source>
        <dbReference type="ARBA" id="ARBA00022989"/>
    </source>
</evidence>
<evidence type="ECO:0000256" key="2">
    <source>
        <dbReference type="ARBA" id="ARBA00022676"/>
    </source>
</evidence>
<sequence>MSQSVWPPAVAPESRMDCPWRLLYLQIAMRRRGRRMVGEARGARKAMGERWAGAASGAPAGAKESRHAARAIVSRPAHALPMPPELAPFKDVLAPALLAAAARRARRLGVGGDEVLVAAGTVTAAEAAEMIAERLGVGVADLDAMPMPEGPLAKAALRTGVIMEPMPGGRTRFTWAVAGRQVRRLARALDADPGLAGRVRLAAPDALAQRIHDACGEGLCDDAAYDLLRTRPDSSAATLRPARTLAFGAVLFGLPAALALVLVPDAALLALQAALSLVFLAWIALRLSGCLCPSPADPPAAADDRGLPLYSILVPLYREAASVPRLARALAALDYPPEKLDIKLVVEEDDGETRAAIAACRLPPRFAQVVVPAIGPRTKPKALNMALPFARGQFVAIYDAEDAPEPDQLRRALAAFRAGGPGIACVQARLAVDNGAESWISGHFAAEYAAQFDVLLPLLSAVGLPVLLGGTSNHFRRDVLERVGAWDPFNVTEDADLGVRLARAGWRTLVIASATQEEAPVRIGAWLGQRTRWLKGWAQTLMVHGRDPAALVRDLGPGATAALFLLTAGPYAAALLHPVFVAVLARDVWHGALGAPCVSPAEVAASALAYTTLIAGYGAAALSAAVGCARRGLPVRLATLATIPLYWLLLSVAAWRAVLELLRRPHFWCKTEHAVSRRGARQK</sequence>
<comment type="subcellular location">
    <subcellularLocation>
        <location evidence="1">Membrane</location>
        <topology evidence="1">Multi-pass membrane protein</topology>
    </subcellularLocation>
</comment>
<organism evidence="9 10">
    <name type="scientific">Xanthobacter tagetidis</name>
    <dbReference type="NCBI Taxonomy" id="60216"/>
    <lineage>
        <taxon>Bacteria</taxon>
        <taxon>Pseudomonadati</taxon>
        <taxon>Pseudomonadota</taxon>
        <taxon>Alphaproteobacteria</taxon>
        <taxon>Hyphomicrobiales</taxon>
        <taxon>Xanthobacteraceae</taxon>
        <taxon>Xanthobacter</taxon>
    </lineage>
</organism>
<feature type="transmembrane region" description="Helical" evidence="8">
    <location>
        <begin position="637"/>
        <end position="658"/>
    </location>
</feature>
<feature type="transmembrane region" description="Helical" evidence="8">
    <location>
        <begin position="269"/>
        <end position="285"/>
    </location>
</feature>
<dbReference type="EMBL" id="RCTF01000006">
    <property type="protein sequence ID" value="RLP79088.1"/>
    <property type="molecule type" value="Genomic_DNA"/>
</dbReference>
<evidence type="ECO:0000256" key="7">
    <source>
        <dbReference type="SAM" id="MobiDB-lite"/>
    </source>
</evidence>
<protein>
    <submittedName>
        <fullName evidence="9">Glycosyltransferase</fullName>
    </submittedName>
</protein>
<keyword evidence="6 8" id="KW-0472">Membrane</keyword>
<dbReference type="InterPro" id="IPR029044">
    <property type="entry name" value="Nucleotide-diphossugar_trans"/>
</dbReference>
<evidence type="ECO:0000313" key="10">
    <source>
        <dbReference type="Proteomes" id="UP000269692"/>
    </source>
</evidence>
<evidence type="ECO:0000256" key="3">
    <source>
        <dbReference type="ARBA" id="ARBA00022679"/>
    </source>
</evidence>
<proteinExistence type="predicted"/>
<feature type="transmembrane region" description="Helical" evidence="8">
    <location>
        <begin position="244"/>
        <end position="263"/>
    </location>
</feature>
<dbReference type="PANTHER" id="PTHR43867:SF2">
    <property type="entry name" value="CELLULOSE SYNTHASE CATALYTIC SUBUNIT A [UDP-FORMING]"/>
    <property type="match status" value="1"/>
</dbReference>
<gene>
    <name evidence="9" type="ORF">D9R14_09645</name>
</gene>
<dbReference type="InterPro" id="IPR050321">
    <property type="entry name" value="Glycosyltr_2/OpgH_subfam"/>
</dbReference>
<dbReference type="OrthoDB" id="7431422at2"/>
<keyword evidence="3 9" id="KW-0808">Transferase</keyword>
<keyword evidence="2" id="KW-0328">Glycosyltransferase</keyword>
<feature type="region of interest" description="Disordered" evidence="7">
    <location>
        <begin position="48"/>
        <end position="70"/>
    </location>
</feature>
<feature type="compositionally biased region" description="Low complexity" evidence="7">
    <location>
        <begin position="52"/>
        <end position="62"/>
    </location>
</feature>
<evidence type="ECO:0000256" key="1">
    <source>
        <dbReference type="ARBA" id="ARBA00004141"/>
    </source>
</evidence>
<evidence type="ECO:0000256" key="4">
    <source>
        <dbReference type="ARBA" id="ARBA00022692"/>
    </source>
</evidence>
<comment type="caution">
    <text evidence="9">The sequence shown here is derived from an EMBL/GenBank/DDBJ whole genome shotgun (WGS) entry which is preliminary data.</text>
</comment>
<feature type="transmembrane region" description="Helical" evidence="8">
    <location>
        <begin position="561"/>
        <end position="583"/>
    </location>
</feature>
<dbReference type="Proteomes" id="UP000269692">
    <property type="component" value="Unassembled WGS sequence"/>
</dbReference>
<dbReference type="Pfam" id="PF13641">
    <property type="entry name" value="Glyco_tranf_2_3"/>
    <property type="match status" value="1"/>
</dbReference>
<dbReference type="Gene3D" id="3.90.550.10">
    <property type="entry name" value="Spore Coat Polysaccharide Biosynthesis Protein SpsA, Chain A"/>
    <property type="match status" value="1"/>
</dbReference>
<evidence type="ECO:0000256" key="6">
    <source>
        <dbReference type="ARBA" id="ARBA00023136"/>
    </source>
</evidence>
<keyword evidence="10" id="KW-1185">Reference proteome</keyword>
<accession>A0A3L7AHD3</accession>
<dbReference type="SUPFAM" id="SSF53448">
    <property type="entry name" value="Nucleotide-diphospho-sugar transferases"/>
    <property type="match status" value="1"/>
</dbReference>
<evidence type="ECO:0000313" key="9">
    <source>
        <dbReference type="EMBL" id="RLP79088.1"/>
    </source>
</evidence>
<name>A0A3L7AHD3_9HYPH</name>
<reference evidence="9 10" key="1">
    <citation type="submission" date="2018-10" db="EMBL/GenBank/DDBJ databases">
        <title>Xanthobacter tagetidis genome sequencing and assembly.</title>
        <authorList>
            <person name="Maclea K.S."/>
            <person name="Goen A.E."/>
            <person name="Fatima S.A."/>
        </authorList>
    </citation>
    <scope>NUCLEOTIDE SEQUENCE [LARGE SCALE GENOMIC DNA]</scope>
    <source>
        <strain evidence="9 10">ATCC 700314</strain>
    </source>
</reference>
<dbReference type="AlphaFoldDB" id="A0A3L7AHD3"/>